<dbReference type="EMBL" id="FTNZ01000006">
    <property type="protein sequence ID" value="SIS39885.1"/>
    <property type="molecule type" value="Genomic_DNA"/>
</dbReference>
<dbReference type="OrthoDB" id="7859927at2"/>
<organism evidence="2 3">
    <name type="scientific">Chryseobacterium joostei</name>
    <dbReference type="NCBI Taxonomy" id="112234"/>
    <lineage>
        <taxon>Bacteria</taxon>
        <taxon>Pseudomonadati</taxon>
        <taxon>Bacteroidota</taxon>
        <taxon>Flavobacteriia</taxon>
        <taxon>Flavobacteriales</taxon>
        <taxon>Weeksellaceae</taxon>
        <taxon>Chryseobacterium group</taxon>
        <taxon>Chryseobacterium</taxon>
    </lineage>
</organism>
<name>A0A1N7IRZ9_9FLAO</name>
<evidence type="ECO:0000313" key="3">
    <source>
        <dbReference type="Proteomes" id="UP000186106"/>
    </source>
</evidence>
<protein>
    <submittedName>
        <fullName evidence="2">Uncharacterized protein</fullName>
    </submittedName>
</protein>
<dbReference type="EMBL" id="CP033926">
    <property type="protein sequence ID" value="AZA98268.1"/>
    <property type="molecule type" value="Genomic_DNA"/>
</dbReference>
<accession>A0A1N7IRZ9</accession>
<reference evidence="2 3" key="1">
    <citation type="submission" date="2017-01" db="EMBL/GenBank/DDBJ databases">
        <authorList>
            <person name="Mah S.A."/>
            <person name="Swanson W.J."/>
            <person name="Moy G.W."/>
            <person name="Vacquier V.D."/>
        </authorList>
    </citation>
    <scope>NUCLEOTIDE SEQUENCE [LARGE SCALE GENOMIC DNA]</scope>
    <source>
        <strain evidence="2 3">DSM 16927</strain>
    </source>
</reference>
<dbReference type="InterPro" id="IPR049249">
    <property type="entry name" value="DUF6882"/>
</dbReference>
<dbReference type="KEGG" id="cjt:EG359_01020"/>
<dbReference type="RefSeq" id="WP_076355875.1">
    <property type="nucleotide sequence ID" value="NZ_CP033926.1"/>
</dbReference>
<dbReference type="Pfam" id="PF21813">
    <property type="entry name" value="DUF6882"/>
    <property type="match status" value="1"/>
</dbReference>
<keyword evidence="4" id="KW-1185">Reference proteome</keyword>
<reference evidence="1 4" key="2">
    <citation type="submission" date="2018-11" db="EMBL/GenBank/DDBJ databases">
        <title>Proposal to divide the Flavobacteriaceae and reorganize its genera based on Amino Acid Identity values calculated from whole genome sequences.</title>
        <authorList>
            <person name="Nicholson A.C."/>
            <person name="Gulvik C.A."/>
            <person name="Whitney A.M."/>
            <person name="Humrighouse B.W."/>
            <person name="Bell M."/>
            <person name="Holmes B."/>
            <person name="Steigerwalt A.G."/>
            <person name="Villarma A."/>
            <person name="Sheth M."/>
            <person name="Batra D."/>
            <person name="Pryor J."/>
            <person name="Bernardet J.-F."/>
            <person name="Hugo C."/>
            <person name="Kampfer P."/>
            <person name="Newman J."/>
            <person name="McQuiston J.R."/>
        </authorList>
    </citation>
    <scope>NUCLEOTIDE SEQUENCE [LARGE SCALE GENOMIC DNA]</scope>
    <source>
        <strain evidence="1 4">DSM 16927</strain>
    </source>
</reference>
<dbReference type="Proteomes" id="UP000279541">
    <property type="component" value="Chromosome"/>
</dbReference>
<proteinExistence type="predicted"/>
<evidence type="ECO:0000313" key="4">
    <source>
        <dbReference type="Proteomes" id="UP000279541"/>
    </source>
</evidence>
<dbReference type="STRING" id="112234.SAMN05421768_106325"/>
<dbReference type="Proteomes" id="UP000186106">
    <property type="component" value="Unassembled WGS sequence"/>
</dbReference>
<gene>
    <name evidence="1" type="ORF">EG359_01020</name>
    <name evidence="2" type="ORF">SAMN05421768_106325</name>
</gene>
<evidence type="ECO:0000313" key="1">
    <source>
        <dbReference type="EMBL" id="AZA98268.1"/>
    </source>
</evidence>
<evidence type="ECO:0000313" key="2">
    <source>
        <dbReference type="EMBL" id="SIS39885.1"/>
    </source>
</evidence>
<dbReference type="AlphaFoldDB" id="A0A1N7IRZ9"/>
<sequence>MGFFNKIFGQNDKTEQTNETQSQQNLAPCKTEQELIERYGGIAMDKQLSFGDFIGNNNWNINIANGEISFGTDIVLPMQVLGTISHSSQTWLWAWANTKSGLSENVIKQALQLKKYGEENKIDLLKNDTFDFTKEDLHLIGIIASGIHNSSGYYICDYGQGAMVVTIKSEKVDKINKEDNHHRILTVFPQLISQFEMNHNYALTNYLIAKGYTISENGTKLIATKNGQTITAEFDELSRLTKLNG</sequence>